<dbReference type="PANTHER" id="PTHR24567:SF74">
    <property type="entry name" value="HTH-TYPE TRANSCRIPTIONAL REGULATOR ARCR"/>
    <property type="match status" value="1"/>
</dbReference>
<dbReference type="InterPro" id="IPR014710">
    <property type="entry name" value="RmlC-like_jellyroll"/>
</dbReference>
<dbReference type="Gene3D" id="2.60.120.10">
    <property type="entry name" value="Jelly Rolls"/>
    <property type="match status" value="1"/>
</dbReference>
<name>A0A1E3VUF1_9HYPH</name>
<dbReference type="InterPro" id="IPR018490">
    <property type="entry name" value="cNMP-bd_dom_sf"/>
</dbReference>
<dbReference type="Gene3D" id="1.10.10.10">
    <property type="entry name" value="Winged helix-like DNA-binding domain superfamily/Winged helix DNA-binding domain"/>
    <property type="match status" value="1"/>
</dbReference>
<keyword evidence="2" id="KW-0238">DNA-binding</keyword>
<organism evidence="5 6">
    <name type="scientific">Methyloceanibacter stevinii</name>
    <dbReference type="NCBI Taxonomy" id="1774970"/>
    <lineage>
        <taxon>Bacteria</taxon>
        <taxon>Pseudomonadati</taxon>
        <taxon>Pseudomonadota</taxon>
        <taxon>Alphaproteobacteria</taxon>
        <taxon>Hyphomicrobiales</taxon>
        <taxon>Hyphomicrobiaceae</taxon>
        <taxon>Methyloceanibacter</taxon>
    </lineage>
</organism>
<keyword evidence="1" id="KW-0805">Transcription regulation</keyword>
<dbReference type="Pfam" id="PF13545">
    <property type="entry name" value="HTH_Crp_2"/>
    <property type="match status" value="1"/>
</dbReference>
<dbReference type="SUPFAM" id="SSF46785">
    <property type="entry name" value="Winged helix' DNA-binding domain"/>
    <property type="match status" value="1"/>
</dbReference>
<dbReference type="EMBL" id="LPWE01000002">
    <property type="protein sequence ID" value="ODR97152.1"/>
    <property type="molecule type" value="Genomic_DNA"/>
</dbReference>
<dbReference type="STRING" id="1774970.AUC70_12825"/>
<dbReference type="InterPro" id="IPR000595">
    <property type="entry name" value="cNMP-bd_dom"/>
</dbReference>
<dbReference type="InterPro" id="IPR012318">
    <property type="entry name" value="HTH_CRP"/>
</dbReference>
<dbReference type="GO" id="GO:0003677">
    <property type="term" value="F:DNA binding"/>
    <property type="evidence" value="ECO:0007669"/>
    <property type="project" value="UniProtKB-KW"/>
</dbReference>
<dbReference type="CDD" id="cd00038">
    <property type="entry name" value="CAP_ED"/>
    <property type="match status" value="1"/>
</dbReference>
<gene>
    <name evidence="5" type="ORF">AUC70_12825</name>
</gene>
<dbReference type="PROSITE" id="PS50042">
    <property type="entry name" value="CNMP_BINDING_3"/>
    <property type="match status" value="1"/>
</dbReference>
<sequence length="230" mass="25712">MKKDAWDLERALEVLRSRGWYSERSKETQKRLAEIARLRTFDTDEPVYSSGQVPNGVFGLVNGSIKVAFPRNDGEDYIAHHAGSGFWIGDLALFANAPRLVSIHAAEPTTMVQLRPQGILRLIQDDPQLHTDFYALTYENFRTALNLIANLAIVSIDKRVADRLLLETAAHPKADGWVQLSQPDLAQLLAVSLPTLRRTIGRLAHAGLVEQGYGRVKVVDRKGLQKIIHD</sequence>
<dbReference type="AlphaFoldDB" id="A0A1E3VUF1"/>
<dbReference type="GO" id="GO:0003700">
    <property type="term" value="F:DNA-binding transcription factor activity"/>
    <property type="evidence" value="ECO:0007669"/>
    <property type="project" value="TreeGrafter"/>
</dbReference>
<dbReference type="Proteomes" id="UP000094172">
    <property type="component" value="Unassembled WGS sequence"/>
</dbReference>
<dbReference type="InterPro" id="IPR050397">
    <property type="entry name" value="Env_Response_Regulators"/>
</dbReference>
<dbReference type="InterPro" id="IPR036390">
    <property type="entry name" value="WH_DNA-bd_sf"/>
</dbReference>
<dbReference type="SMART" id="SM00419">
    <property type="entry name" value="HTH_CRP"/>
    <property type="match status" value="1"/>
</dbReference>
<protein>
    <recommendedName>
        <fullName evidence="4">Cyclic nucleotide-binding domain-containing protein</fullName>
    </recommendedName>
</protein>
<dbReference type="GO" id="GO:0005829">
    <property type="term" value="C:cytosol"/>
    <property type="evidence" value="ECO:0007669"/>
    <property type="project" value="TreeGrafter"/>
</dbReference>
<reference evidence="5 6" key="1">
    <citation type="journal article" date="2016" name="Environ. Microbiol.">
        <title>New Methyloceanibacter diversity from North Sea sediments includes methanotroph containing solely the soluble methane monooxygenase.</title>
        <authorList>
            <person name="Vekeman B."/>
            <person name="Kerckhof F.M."/>
            <person name="Cremers G."/>
            <person name="de Vos P."/>
            <person name="Vandamme P."/>
            <person name="Boon N."/>
            <person name="Op den Camp H.J."/>
            <person name="Heylen K."/>
        </authorList>
    </citation>
    <scope>NUCLEOTIDE SEQUENCE [LARGE SCALE GENOMIC DNA]</scope>
    <source>
        <strain evidence="5 6">R-67176</strain>
    </source>
</reference>
<evidence type="ECO:0000256" key="1">
    <source>
        <dbReference type="ARBA" id="ARBA00023015"/>
    </source>
</evidence>
<feature type="domain" description="Cyclic nucleotide-binding" evidence="4">
    <location>
        <begin position="20"/>
        <end position="140"/>
    </location>
</feature>
<evidence type="ECO:0000259" key="4">
    <source>
        <dbReference type="PROSITE" id="PS50042"/>
    </source>
</evidence>
<comment type="caution">
    <text evidence="5">The sequence shown here is derived from an EMBL/GenBank/DDBJ whole genome shotgun (WGS) entry which is preliminary data.</text>
</comment>
<keyword evidence="6" id="KW-1185">Reference proteome</keyword>
<dbReference type="Pfam" id="PF00027">
    <property type="entry name" value="cNMP_binding"/>
    <property type="match status" value="1"/>
</dbReference>
<dbReference type="SMART" id="SM00100">
    <property type="entry name" value="cNMP"/>
    <property type="match status" value="1"/>
</dbReference>
<keyword evidence="3" id="KW-0804">Transcription</keyword>
<dbReference type="RefSeq" id="WP_069443158.1">
    <property type="nucleotide sequence ID" value="NZ_LPWE01000002.1"/>
</dbReference>
<dbReference type="InterPro" id="IPR036388">
    <property type="entry name" value="WH-like_DNA-bd_sf"/>
</dbReference>
<evidence type="ECO:0000313" key="6">
    <source>
        <dbReference type="Proteomes" id="UP000094172"/>
    </source>
</evidence>
<accession>A0A1E3VUF1</accession>
<dbReference type="PANTHER" id="PTHR24567">
    <property type="entry name" value="CRP FAMILY TRANSCRIPTIONAL REGULATORY PROTEIN"/>
    <property type="match status" value="1"/>
</dbReference>
<evidence type="ECO:0000256" key="3">
    <source>
        <dbReference type="ARBA" id="ARBA00023163"/>
    </source>
</evidence>
<evidence type="ECO:0000313" key="5">
    <source>
        <dbReference type="EMBL" id="ODR97152.1"/>
    </source>
</evidence>
<evidence type="ECO:0000256" key="2">
    <source>
        <dbReference type="ARBA" id="ARBA00023125"/>
    </source>
</evidence>
<proteinExistence type="predicted"/>
<dbReference type="SUPFAM" id="SSF51206">
    <property type="entry name" value="cAMP-binding domain-like"/>
    <property type="match status" value="1"/>
</dbReference>